<keyword evidence="2" id="KW-1185">Reference proteome</keyword>
<evidence type="ECO:0000313" key="2">
    <source>
        <dbReference type="Proteomes" id="UP000184048"/>
    </source>
</evidence>
<dbReference type="STRING" id="1121884.SAMN02745131_01335"/>
<organism evidence="1 2">
    <name type="scientific">Flavisolibacter ginsengisoli DSM 18119</name>
    <dbReference type="NCBI Taxonomy" id="1121884"/>
    <lineage>
        <taxon>Bacteria</taxon>
        <taxon>Pseudomonadati</taxon>
        <taxon>Bacteroidota</taxon>
        <taxon>Chitinophagia</taxon>
        <taxon>Chitinophagales</taxon>
        <taxon>Chitinophagaceae</taxon>
        <taxon>Flavisolibacter</taxon>
    </lineage>
</organism>
<proteinExistence type="predicted"/>
<dbReference type="AlphaFoldDB" id="A0A1M4X4U1"/>
<sequence length="83" mass="9366">MIAGELHEIINDDTSNKNKLYLKKNVTVILFIKLVSFPRSHLPPGKLTLGLYNKLSQRGINMATINEISLNQYRNQHSGTFPG</sequence>
<protein>
    <submittedName>
        <fullName evidence="1">Uncharacterized protein</fullName>
    </submittedName>
</protein>
<evidence type="ECO:0000313" key="1">
    <source>
        <dbReference type="EMBL" id="SHE88504.1"/>
    </source>
</evidence>
<gene>
    <name evidence="1" type="ORF">SAMN02745131_01335</name>
</gene>
<name>A0A1M4X4U1_9BACT</name>
<dbReference type="Proteomes" id="UP000184048">
    <property type="component" value="Unassembled WGS sequence"/>
</dbReference>
<dbReference type="EMBL" id="FQUU01000004">
    <property type="protein sequence ID" value="SHE88504.1"/>
    <property type="molecule type" value="Genomic_DNA"/>
</dbReference>
<accession>A0A1M4X4U1</accession>
<reference evidence="1 2" key="1">
    <citation type="submission" date="2016-11" db="EMBL/GenBank/DDBJ databases">
        <authorList>
            <person name="Jaros S."/>
            <person name="Januszkiewicz K."/>
            <person name="Wedrychowicz H."/>
        </authorList>
    </citation>
    <scope>NUCLEOTIDE SEQUENCE [LARGE SCALE GENOMIC DNA]</scope>
    <source>
        <strain evidence="1 2">DSM 18119</strain>
    </source>
</reference>